<keyword evidence="9" id="KW-1185">Reference proteome</keyword>
<dbReference type="GO" id="GO:0005886">
    <property type="term" value="C:plasma membrane"/>
    <property type="evidence" value="ECO:0007669"/>
    <property type="project" value="UniProtKB-SubCell"/>
</dbReference>
<dbReference type="RefSeq" id="WP_013300120.1">
    <property type="nucleotide sequence ID" value="NC_014414.1"/>
</dbReference>
<dbReference type="Proteomes" id="UP000001302">
    <property type="component" value="Chromosome"/>
</dbReference>
<dbReference type="InterPro" id="IPR000045">
    <property type="entry name" value="Prepilin_IV_endopep_pep"/>
</dbReference>
<evidence type="ECO:0000256" key="4">
    <source>
        <dbReference type="ARBA" id="ARBA00022989"/>
    </source>
</evidence>
<evidence type="ECO:0000313" key="9">
    <source>
        <dbReference type="Proteomes" id="UP000001302"/>
    </source>
</evidence>
<dbReference type="OrthoDB" id="5329005at2"/>
<dbReference type="AlphaFoldDB" id="E0TGA3"/>
<keyword evidence="3 6" id="KW-0812">Transmembrane</keyword>
<evidence type="ECO:0000256" key="6">
    <source>
        <dbReference type="SAM" id="Phobius"/>
    </source>
</evidence>
<name>E0TGA3_PARBH</name>
<gene>
    <name evidence="8" type="ordered locus">PB2503_05362</name>
</gene>
<dbReference type="eggNOG" id="COG4960">
    <property type="taxonomic scope" value="Bacteria"/>
</dbReference>
<reference evidence="9" key="1">
    <citation type="submission" date="2010-08" db="EMBL/GenBank/DDBJ databases">
        <title>Genome sequence of Parvularcula bermudensis HTCC2503.</title>
        <authorList>
            <person name="Kang D.-M."/>
            <person name="Oh H.-M."/>
            <person name="Cho J.-C."/>
        </authorList>
    </citation>
    <scope>NUCLEOTIDE SEQUENCE [LARGE SCALE GENOMIC DNA]</scope>
    <source>
        <strain evidence="9">ATCC BAA-594 / HTCC2503 / KCTC 12087</strain>
    </source>
</reference>
<evidence type="ECO:0000256" key="1">
    <source>
        <dbReference type="ARBA" id="ARBA00004651"/>
    </source>
</evidence>
<reference evidence="8 9" key="2">
    <citation type="journal article" date="2011" name="J. Bacteriol.">
        <title>Complete genome sequence of strain HTCC2503T of Parvularcula bermudensis, the type species of the order "Parvularculales" in the class Alphaproteobacteria.</title>
        <authorList>
            <person name="Oh H.M."/>
            <person name="Kang I."/>
            <person name="Vergin K.L."/>
            <person name="Kang D."/>
            <person name="Rhee K.H."/>
            <person name="Giovannoni S.J."/>
            <person name="Cho J.C."/>
        </authorList>
    </citation>
    <scope>NUCLEOTIDE SEQUENCE [LARGE SCALE GENOMIC DNA]</scope>
    <source>
        <strain evidence="9">ATCC BAA-594 / HTCC2503 / KCTC 12087</strain>
    </source>
</reference>
<dbReference type="GO" id="GO:0004190">
    <property type="term" value="F:aspartic-type endopeptidase activity"/>
    <property type="evidence" value="ECO:0007669"/>
    <property type="project" value="InterPro"/>
</dbReference>
<feature type="transmembrane region" description="Helical" evidence="6">
    <location>
        <begin position="94"/>
        <end position="117"/>
    </location>
</feature>
<keyword evidence="2" id="KW-1003">Cell membrane</keyword>
<keyword evidence="5 6" id="KW-0472">Membrane</keyword>
<evidence type="ECO:0000313" key="8">
    <source>
        <dbReference type="EMBL" id="ADM09146.1"/>
    </source>
</evidence>
<dbReference type="Pfam" id="PF01478">
    <property type="entry name" value="Peptidase_A24"/>
    <property type="match status" value="1"/>
</dbReference>
<feature type="domain" description="Prepilin type IV endopeptidase peptidase" evidence="7">
    <location>
        <begin position="8"/>
        <end position="111"/>
    </location>
</feature>
<feature type="transmembrane region" description="Helical" evidence="6">
    <location>
        <begin position="53"/>
        <end position="74"/>
    </location>
</feature>
<protein>
    <submittedName>
        <fullName evidence="8">Pilus assembly protein prepilin peptidase subunit</fullName>
    </submittedName>
</protein>
<dbReference type="Gene3D" id="1.20.120.1220">
    <property type="match status" value="1"/>
</dbReference>
<keyword evidence="4 6" id="KW-1133">Transmembrane helix</keyword>
<dbReference type="InterPro" id="IPR052218">
    <property type="entry name" value="Preflagellin_Peptidase"/>
</dbReference>
<dbReference type="PANTHER" id="PTHR36506:SF1">
    <property type="entry name" value="PREFLAGELLIN PEPTIDASE"/>
    <property type="match status" value="1"/>
</dbReference>
<dbReference type="PANTHER" id="PTHR36506">
    <property type="entry name" value="PREFLAGELLIN PEPTIDASE"/>
    <property type="match status" value="1"/>
</dbReference>
<dbReference type="HOGENOM" id="CLU_057101_9_0_5"/>
<evidence type="ECO:0000256" key="5">
    <source>
        <dbReference type="ARBA" id="ARBA00023136"/>
    </source>
</evidence>
<accession>E0TGA3</accession>
<dbReference type="KEGG" id="pbr:PB2503_05362"/>
<evidence type="ECO:0000256" key="2">
    <source>
        <dbReference type="ARBA" id="ARBA00022475"/>
    </source>
</evidence>
<evidence type="ECO:0000259" key="7">
    <source>
        <dbReference type="Pfam" id="PF01478"/>
    </source>
</evidence>
<organism evidence="8 9">
    <name type="scientific">Parvularcula bermudensis (strain ATCC BAA-594 / HTCC2503 / KCTC 12087)</name>
    <dbReference type="NCBI Taxonomy" id="314260"/>
    <lineage>
        <taxon>Bacteria</taxon>
        <taxon>Pseudomonadati</taxon>
        <taxon>Pseudomonadota</taxon>
        <taxon>Alphaproteobacteria</taxon>
        <taxon>Parvularculales</taxon>
        <taxon>Parvularculaceae</taxon>
        <taxon>Parvularcula</taxon>
    </lineage>
</organism>
<proteinExistence type="predicted"/>
<feature type="transmembrane region" description="Helical" evidence="6">
    <location>
        <begin position="27"/>
        <end position="46"/>
    </location>
</feature>
<dbReference type="EMBL" id="CP002156">
    <property type="protein sequence ID" value="ADM09146.1"/>
    <property type="molecule type" value="Genomic_DNA"/>
</dbReference>
<dbReference type="STRING" id="314260.PB2503_05362"/>
<evidence type="ECO:0000256" key="3">
    <source>
        <dbReference type="ARBA" id="ARBA00022692"/>
    </source>
</evidence>
<comment type="subcellular location">
    <subcellularLocation>
        <location evidence="1">Cell membrane</location>
        <topology evidence="1">Multi-pass membrane protein</topology>
    </subcellularLocation>
</comment>
<sequence>MFSSVISLVYPALLSVAAVYDLTSFKIPNRVTAALAVAWPLCALAVGIPFTMALSSVAFAFGILAAGFALFAIGKLGGGDVKLLAATTLWVGPALALEFVLWTMIFGGGLAFALLSFRRLPLPVNVMSTGWLFDLYNRKKDMPYGVAIAASGLMLWSKTPFSLF</sequence>